<dbReference type="OrthoDB" id="1799392at2"/>
<evidence type="ECO:0008006" key="4">
    <source>
        <dbReference type="Google" id="ProtNLM"/>
    </source>
</evidence>
<keyword evidence="3" id="KW-1185">Reference proteome</keyword>
<gene>
    <name evidence="2" type="ordered locus">Desor_0994</name>
</gene>
<proteinExistence type="predicted"/>
<dbReference type="EMBL" id="CP003108">
    <property type="protein sequence ID" value="AET66669.1"/>
    <property type="molecule type" value="Genomic_DNA"/>
</dbReference>
<keyword evidence="1" id="KW-0812">Transmembrane</keyword>
<dbReference type="PATRIC" id="fig|768706.3.peg.962"/>
<protein>
    <recommendedName>
        <fullName evidence="4">Type 4 fimbrial biogenesis protein PilX N-terminal domain-containing protein</fullName>
    </recommendedName>
</protein>
<evidence type="ECO:0000256" key="1">
    <source>
        <dbReference type="SAM" id="Phobius"/>
    </source>
</evidence>
<dbReference type="KEGG" id="dor:Desor_0994"/>
<dbReference type="RefSeq" id="WP_014183491.1">
    <property type="nucleotide sequence ID" value="NC_016584.1"/>
</dbReference>
<dbReference type="Proteomes" id="UP000006346">
    <property type="component" value="Chromosome"/>
</dbReference>
<accession>G7W5M2</accession>
<name>G7W5M2_DESOD</name>
<reference evidence="2 3" key="2">
    <citation type="journal article" date="2012" name="J. Bacteriol.">
        <title>Complete genome sequences of Desulfosporosinus orientis DSM765T, Desulfosporosinus youngiae DSM17734T, Desulfosporosinus meridiei DSM13257T, and Desulfosporosinus acidiphilus DSM22704T.</title>
        <authorList>
            <person name="Pester M."/>
            <person name="Brambilla E."/>
            <person name="Alazard D."/>
            <person name="Rattei T."/>
            <person name="Weinmaier T."/>
            <person name="Han J."/>
            <person name="Lucas S."/>
            <person name="Lapidus A."/>
            <person name="Cheng J.F."/>
            <person name="Goodwin L."/>
            <person name="Pitluck S."/>
            <person name="Peters L."/>
            <person name="Ovchinnikova G."/>
            <person name="Teshima H."/>
            <person name="Detter J.C."/>
            <person name="Han C.S."/>
            <person name="Tapia R."/>
            <person name="Land M.L."/>
            <person name="Hauser L."/>
            <person name="Kyrpides N.C."/>
            <person name="Ivanova N.N."/>
            <person name="Pagani I."/>
            <person name="Huntmann M."/>
            <person name="Wei C.L."/>
            <person name="Davenport K.W."/>
            <person name="Daligault H."/>
            <person name="Chain P.S."/>
            <person name="Chen A."/>
            <person name="Mavromatis K."/>
            <person name="Markowitz V."/>
            <person name="Szeto E."/>
            <person name="Mikhailova N."/>
            <person name="Pati A."/>
            <person name="Wagner M."/>
            <person name="Woyke T."/>
            <person name="Ollivier B."/>
            <person name="Klenk H.P."/>
            <person name="Spring S."/>
            <person name="Loy A."/>
        </authorList>
    </citation>
    <scope>NUCLEOTIDE SEQUENCE [LARGE SCALE GENOMIC DNA]</scope>
    <source>
        <strain evidence="3">ATCC 19365 / DSM 765 / NCIMB 8382 / VKM B-1628</strain>
    </source>
</reference>
<evidence type="ECO:0000313" key="3">
    <source>
        <dbReference type="Proteomes" id="UP000006346"/>
    </source>
</evidence>
<reference evidence="3" key="1">
    <citation type="submission" date="2011-11" db="EMBL/GenBank/DDBJ databases">
        <title>Complete sequence of Desulfosporosinus orientis DSM 765.</title>
        <authorList>
            <person name="Lucas S."/>
            <person name="Han J."/>
            <person name="Lapidus A."/>
            <person name="Cheng J.-F."/>
            <person name="Goodwin L."/>
            <person name="Pitluck S."/>
            <person name="Peters L."/>
            <person name="Ovchinnikova G."/>
            <person name="Teshima H."/>
            <person name="Detter J.C."/>
            <person name="Han C."/>
            <person name="Tapia R."/>
            <person name="Land M."/>
            <person name="Hauser L."/>
            <person name="Kyrpides N."/>
            <person name="Ivanova N."/>
            <person name="Pagani I."/>
            <person name="Pester M."/>
            <person name="Spring S."/>
            <person name="Ollivier B."/>
            <person name="Rattei T."/>
            <person name="Klenk H.-P."/>
            <person name="Wagner M."/>
            <person name="Loy A."/>
            <person name="Woyke T."/>
        </authorList>
    </citation>
    <scope>NUCLEOTIDE SEQUENCE [LARGE SCALE GENOMIC DNA]</scope>
    <source>
        <strain evidence="3">ATCC 19365 / DSM 765 / NCIMB 8382 / VKM B-1628</strain>
    </source>
</reference>
<dbReference type="HOGENOM" id="CLU_1658008_0_0_9"/>
<sequence>MRERGSALLTAVVAIMVLLLISGILFSFIKNQFSLQSGEEKALKAYYLADAGASYGVAYCNDYILNHDEVNERDRIPVPPPESNPFGSKYGGYFEVKELLVSDKYLNSDGTKYVYIITATCDGYFPSKTDSNHILRSIKKDFAFTIDVPPEPPEPPEGP</sequence>
<feature type="transmembrane region" description="Helical" evidence="1">
    <location>
        <begin position="7"/>
        <end position="29"/>
    </location>
</feature>
<dbReference type="AlphaFoldDB" id="G7W5M2"/>
<dbReference type="eggNOG" id="COG3979">
    <property type="taxonomic scope" value="Bacteria"/>
</dbReference>
<evidence type="ECO:0000313" key="2">
    <source>
        <dbReference type="EMBL" id="AET66669.1"/>
    </source>
</evidence>
<keyword evidence="1" id="KW-1133">Transmembrane helix</keyword>
<organism evidence="2 3">
    <name type="scientific">Desulfosporosinus orientis (strain ATCC 19365 / DSM 765 / NCIMB 8382 / VKM B-1628 / Singapore I)</name>
    <name type="common">Desulfotomaculum orientis</name>
    <dbReference type="NCBI Taxonomy" id="768706"/>
    <lineage>
        <taxon>Bacteria</taxon>
        <taxon>Bacillati</taxon>
        <taxon>Bacillota</taxon>
        <taxon>Clostridia</taxon>
        <taxon>Eubacteriales</taxon>
        <taxon>Desulfitobacteriaceae</taxon>
        <taxon>Desulfosporosinus</taxon>
    </lineage>
</organism>
<dbReference type="STRING" id="768706.Desor_0994"/>
<keyword evidence="1" id="KW-0472">Membrane</keyword>